<evidence type="ECO:0000313" key="5">
    <source>
        <dbReference type="EMBL" id="JAT22225.1"/>
    </source>
</evidence>
<proteinExistence type="predicted"/>
<keyword evidence="2" id="KW-0812">Transmembrane</keyword>
<evidence type="ECO:0000313" key="6">
    <source>
        <dbReference type="EMBL" id="JAT35323.1"/>
    </source>
</evidence>
<dbReference type="InterPro" id="IPR036179">
    <property type="entry name" value="Ig-like_dom_sf"/>
</dbReference>
<protein>
    <recommendedName>
        <fullName evidence="4">Ig-like domain-containing protein</fullName>
    </recommendedName>
</protein>
<gene>
    <name evidence="5" type="ORF">g.12369</name>
    <name evidence="6" type="ORF">g.12370</name>
</gene>
<dbReference type="PANTHER" id="PTHR21261:SF17">
    <property type="entry name" value="BEAT VI"/>
    <property type="match status" value="1"/>
</dbReference>
<evidence type="ECO:0000259" key="4">
    <source>
        <dbReference type="PROSITE" id="PS50835"/>
    </source>
</evidence>
<dbReference type="Gene3D" id="2.60.40.10">
    <property type="entry name" value="Immunoglobulins"/>
    <property type="match status" value="2"/>
</dbReference>
<dbReference type="InterPro" id="IPR013783">
    <property type="entry name" value="Ig-like_fold"/>
</dbReference>
<keyword evidence="2" id="KW-1133">Transmembrane helix</keyword>
<dbReference type="PROSITE" id="PS50835">
    <property type="entry name" value="IG_LIKE"/>
    <property type="match status" value="1"/>
</dbReference>
<name>A0A1B6LEV1_9HEMI</name>
<dbReference type="InterPro" id="IPR007110">
    <property type="entry name" value="Ig-like_dom"/>
</dbReference>
<dbReference type="EMBL" id="GEBQ01017752">
    <property type="protein sequence ID" value="JAT22225.1"/>
    <property type="molecule type" value="Transcribed_RNA"/>
</dbReference>
<evidence type="ECO:0000256" key="3">
    <source>
        <dbReference type="SAM" id="SignalP"/>
    </source>
</evidence>
<evidence type="ECO:0000256" key="2">
    <source>
        <dbReference type="SAM" id="Phobius"/>
    </source>
</evidence>
<sequence length="296" mass="32662">MTLLLLVAVFCLFNFKEYWCLRDVHLSVPSAVKVGGNITMNCSYTLDTILDNEVLYTVKYYLGDKEFYRYTPEEDPPIRVIGISEFKRQLIKEDGALVLLGVNINATGLYKCEVSTDAQSLFFTVVDSVFVTVVEKPEDNPIIVTQNQSLQVGSVVKSSCTSRGGFPLANLTWFVDGEQITYPDTSRTKQYTVEGVVDSSVSELTLPIVSALSNGQLHLRCEASQFTLYNASAEVVLNEETSSSSGHMGGRESVMVSTLLMAAAVSIIHHSLLVFSSAGSHRLYTNILLKIMNKKL</sequence>
<reference evidence="5" key="1">
    <citation type="submission" date="2015-11" db="EMBL/GenBank/DDBJ databases">
        <title>De novo transcriptome assembly of four potential Pierce s Disease insect vectors from Arizona vineyards.</title>
        <authorList>
            <person name="Tassone E.E."/>
        </authorList>
    </citation>
    <scope>NUCLEOTIDE SEQUENCE</scope>
</reference>
<organism evidence="5">
    <name type="scientific">Graphocephala atropunctata</name>
    <dbReference type="NCBI Taxonomy" id="36148"/>
    <lineage>
        <taxon>Eukaryota</taxon>
        <taxon>Metazoa</taxon>
        <taxon>Ecdysozoa</taxon>
        <taxon>Arthropoda</taxon>
        <taxon>Hexapoda</taxon>
        <taxon>Insecta</taxon>
        <taxon>Pterygota</taxon>
        <taxon>Neoptera</taxon>
        <taxon>Paraneoptera</taxon>
        <taxon>Hemiptera</taxon>
        <taxon>Auchenorrhyncha</taxon>
        <taxon>Membracoidea</taxon>
        <taxon>Cicadellidae</taxon>
        <taxon>Cicadellinae</taxon>
        <taxon>Cicadellini</taxon>
        <taxon>Graphocephala</taxon>
    </lineage>
</organism>
<feature type="transmembrane region" description="Helical" evidence="2">
    <location>
        <begin position="254"/>
        <end position="275"/>
    </location>
</feature>
<evidence type="ECO:0000256" key="1">
    <source>
        <dbReference type="ARBA" id="ARBA00023157"/>
    </source>
</evidence>
<dbReference type="Pfam" id="PF08205">
    <property type="entry name" value="C2-set_2"/>
    <property type="match status" value="1"/>
</dbReference>
<dbReference type="SUPFAM" id="SSF48726">
    <property type="entry name" value="Immunoglobulin"/>
    <property type="match status" value="2"/>
</dbReference>
<keyword evidence="3" id="KW-0732">Signal</keyword>
<keyword evidence="1" id="KW-1015">Disulfide bond</keyword>
<dbReference type="AlphaFoldDB" id="A0A1B6LEV1"/>
<dbReference type="InterPro" id="IPR013162">
    <property type="entry name" value="CD80_C2-set"/>
</dbReference>
<feature type="chain" id="PRO_5008587414" description="Ig-like domain-containing protein" evidence="3">
    <location>
        <begin position="21"/>
        <end position="296"/>
    </location>
</feature>
<accession>A0A1B6LEV1</accession>
<dbReference type="EMBL" id="GEBQ01004654">
    <property type="protein sequence ID" value="JAT35323.1"/>
    <property type="molecule type" value="Transcribed_RNA"/>
</dbReference>
<dbReference type="PANTHER" id="PTHR21261">
    <property type="entry name" value="BEAT PROTEIN"/>
    <property type="match status" value="1"/>
</dbReference>
<feature type="domain" description="Ig-like" evidence="4">
    <location>
        <begin position="137"/>
        <end position="238"/>
    </location>
</feature>
<keyword evidence="2" id="KW-0472">Membrane</keyword>
<feature type="signal peptide" evidence="3">
    <location>
        <begin position="1"/>
        <end position="20"/>
    </location>
</feature>